<sequence>MGKGLEVIVNSSNMGGDVSSVNKDCKLLLLPANMETKEKKKKKKDASSKEKRKRTNVSKKRGYSSTPPNSEDTEKHQTAPPHDTSIPPSPPQGSGGQGQRSKGRQEEQELKDVTMMSSSGSEKEKRTAICPGGAPAPSSEGVSLELSAQATESLRWEGVLEEPLAEERRLAVYRANRRQRYLLHRQEVIAAGAQATILRAEMEWKH</sequence>
<accession>A0AAN8LQ57</accession>
<gene>
    <name evidence="2" type="ORF">J4Q44_G00119580</name>
</gene>
<evidence type="ECO:0000313" key="3">
    <source>
        <dbReference type="Proteomes" id="UP001356427"/>
    </source>
</evidence>
<name>A0AAN8LQ57_9TELE</name>
<dbReference type="Proteomes" id="UP001356427">
    <property type="component" value="Unassembled WGS sequence"/>
</dbReference>
<proteinExistence type="predicted"/>
<reference evidence="2 3" key="1">
    <citation type="submission" date="2021-04" db="EMBL/GenBank/DDBJ databases">
        <authorList>
            <person name="De Guttry C."/>
            <person name="Zahm M."/>
            <person name="Klopp C."/>
            <person name="Cabau C."/>
            <person name="Louis A."/>
            <person name="Berthelot C."/>
            <person name="Parey E."/>
            <person name="Roest Crollius H."/>
            <person name="Montfort J."/>
            <person name="Robinson-Rechavi M."/>
            <person name="Bucao C."/>
            <person name="Bouchez O."/>
            <person name="Gislard M."/>
            <person name="Lluch J."/>
            <person name="Milhes M."/>
            <person name="Lampietro C."/>
            <person name="Lopez Roques C."/>
            <person name="Donnadieu C."/>
            <person name="Braasch I."/>
            <person name="Desvignes T."/>
            <person name="Postlethwait J."/>
            <person name="Bobe J."/>
            <person name="Wedekind C."/>
            <person name="Guiguen Y."/>
        </authorList>
    </citation>
    <scope>NUCLEOTIDE SEQUENCE [LARGE SCALE GENOMIC DNA]</scope>
    <source>
        <strain evidence="2">Cs_M1</strain>
        <tissue evidence="2">Blood</tissue>
    </source>
</reference>
<dbReference type="PANTHER" id="PTHR36474:SF1">
    <property type="entry name" value="PROTEIN LIAT1"/>
    <property type="match status" value="1"/>
</dbReference>
<feature type="compositionally biased region" description="Basic and acidic residues" evidence="1">
    <location>
        <begin position="103"/>
        <end position="112"/>
    </location>
</feature>
<comment type="caution">
    <text evidence="2">The sequence shown here is derived from an EMBL/GenBank/DDBJ whole genome shotgun (WGS) entry which is preliminary data.</text>
</comment>
<feature type="region of interest" description="Disordered" evidence="1">
    <location>
        <begin position="1"/>
        <end position="143"/>
    </location>
</feature>
<feature type="compositionally biased region" description="Basic residues" evidence="1">
    <location>
        <begin position="39"/>
        <end position="62"/>
    </location>
</feature>
<evidence type="ECO:0000256" key="1">
    <source>
        <dbReference type="SAM" id="MobiDB-lite"/>
    </source>
</evidence>
<feature type="compositionally biased region" description="Polar residues" evidence="1">
    <location>
        <begin position="9"/>
        <end position="22"/>
    </location>
</feature>
<dbReference type="EMBL" id="JAGTTL010000010">
    <property type="protein sequence ID" value="KAK6316558.1"/>
    <property type="molecule type" value="Genomic_DNA"/>
</dbReference>
<evidence type="ECO:0000313" key="2">
    <source>
        <dbReference type="EMBL" id="KAK6316558.1"/>
    </source>
</evidence>
<dbReference type="InterPro" id="IPR038794">
    <property type="entry name" value="LIAT1"/>
</dbReference>
<keyword evidence="3" id="KW-1185">Reference proteome</keyword>
<protein>
    <recommendedName>
        <fullName evidence="4">Protein LIAT1</fullName>
    </recommendedName>
</protein>
<evidence type="ECO:0008006" key="4">
    <source>
        <dbReference type="Google" id="ProtNLM"/>
    </source>
</evidence>
<dbReference type="PANTHER" id="PTHR36474">
    <property type="entry name" value="PROTEIN LIAT1"/>
    <property type="match status" value="1"/>
</dbReference>
<dbReference type="AlphaFoldDB" id="A0AAN8LQ57"/>
<organism evidence="2 3">
    <name type="scientific">Coregonus suidteri</name>
    <dbReference type="NCBI Taxonomy" id="861788"/>
    <lineage>
        <taxon>Eukaryota</taxon>
        <taxon>Metazoa</taxon>
        <taxon>Chordata</taxon>
        <taxon>Craniata</taxon>
        <taxon>Vertebrata</taxon>
        <taxon>Euteleostomi</taxon>
        <taxon>Actinopterygii</taxon>
        <taxon>Neopterygii</taxon>
        <taxon>Teleostei</taxon>
        <taxon>Protacanthopterygii</taxon>
        <taxon>Salmoniformes</taxon>
        <taxon>Salmonidae</taxon>
        <taxon>Coregoninae</taxon>
        <taxon>Coregonus</taxon>
    </lineage>
</organism>